<dbReference type="GO" id="GO:0016787">
    <property type="term" value="F:hydrolase activity"/>
    <property type="evidence" value="ECO:0007669"/>
    <property type="project" value="UniProtKB-KW"/>
</dbReference>
<protein>
    <submittedName>
        <fullName evidence="2">Amidohydrolase</fullName>
        <ecNumber evidence="2">3.5.-.-</ecNumber>
    </submittedName>
</protein>
<dbReference type="Proteomes" id="UP001223978">
    <property type="component" value="Unassembled WGS sequence"/>
</dbReference>
<evidence type="ECO:0000313" key="2">
    <source>
        <dbReference type="EMBL" id="MDI3409018.1"/>
    </source>
</evidence>
<evidence type="ECO:0000259" key="1">
    <source>
        <dbReference type="Pfam" id="PF07969"/>
    </source>
</evidence>
<dbReference type="EMBL" id="JASCIQ010000057">
    <property type="protein sequence ID" value="MDI3409018.1"/>
    <property type="molecule type" value="Genomic_DNA"/>
</dbReference>
<name>A0ABT6SLF7_9ACTN</name>
<dbReference type="PANTHER" id="PTHR22642">
    <property type="entry name" value="IMIDAZOLONEPROPIONASE"/>
    <property type="match status" value="1"/>
</dbReference>
<dbReference type="InterPro" id="IPR013108">
    <property type="entry name" value="Amidohydro_3"/>
</dbReference>
<reference evidence="2 3" key="1">
    <citation type="submission" date="2023-05" db="EMBL/GenBank/DDBJ databases">
        <title>Draft genome sequence of Streptomyces sp. B-S-A6 isolated from a cave soil in Thailand.</title>
        <authorList>
            <person name="Chamroensaksri N."/>
            <person name="Muangham S."/>
        </authorList>
    </citation>
    <scope>NUCLEOTIDE SEQUENCE [LARGE SCALE GENOMIC DNA]</scope>
    <source>
        <strain evidence="2 3">B-S-A6</strain>
    </source>
</reference>
<feature type="domain" description="Amidohydrolase 3" evidence="1">
    <location>
        <begin position="52"/>
        <end position="547"/>
    </location>
</feature>
<keyword evidence="2" id="KW-0378">Hydrolase</keyword>
<dbReference type="CDD" id="cd01300">
    <property type="entry name" value="YtcJ_like"/>
    <property type="match status" value="1"/>
</dbReference>
<dbReference type="SUPFAM" id="SSF51338">
    <property type="entry name" value="Composite domain of metallo-dependent hydrolases"/>
    <property type="match status" value="1"/>
</dbReference>
<dbReference type="InterPro" id="IPR033932">
    <property type="entry name" value="YtcJ-like"/>
</dbReference>
<dbReference type="Gene3D" id="3.20.20.140">
    <property type="entry name" value="Metal-dependent hydrolases"/>
    <property type="match status" value="1"/>
</dbReference>
<dbReference type="RefSeq" id="WP_282546891.1">
    <property type="nucleotide sequence ID" value="NZ_JASCIQ010000057.1"/>
</dbReference>
<dbReference type="SUPFAM" id="SSF51556">
    <property type="entry name" value="Metallo-dependent hydrolases"/>
    <property type="match status" value="1"/>
</dbReference>
<dbReference type="Gene3D" id="3.10.310.70">
    <property type="match status" value="1"/>
</dbReference>
<evidence type="ECO:0000313" key="3">
    <source>
        <dbReference type="Proteomes" id="UP001223978"/>
    </source>
</evidence>
<dbReference type="EC" id="3.5.-.-" evidence="2"/>
<organism evidence="2 3">
    <name type="scientific">Streptomyces cavernicola</name>
    <dbReference type="NCBI Taxonomy" id="3043613"/>
    <lineage>
        <taxon>Bacteria</taxon>
        <taxon>Bacillati</taxon>
        <taxon>Actinomycetota</taxon>
        <taxon>Actinomycetes</taxon>
        <taxon>Kitasatosporales</taxon>
        <taxon>Streptomycetaceae</taxon>
        <taxon>Streptomyces</taxon>
    </lineage>
</organism>
<keyword evidence="3" id="KW-1185">Reference proteome</keyword>
<dbReference type="Gene3D" id="2.30.40.10">
    <property type="entry name" value="Urease, subunit C, domain 1"/>
    <property type="match status" value="1"/>
</dbReference>
<comment type="caution">
    <text evidence="2">The sequence shown here is derived from an EMBL/GenBank/DDBJ whole genome shotgun (WGS) entry which is preliminary data.</text>
</comment>
<proteinExistence type="predicted"/>
<accession>A0ABT6SLF7</accession>
<dbReference type="Pfam" id="PF07969">
    <property type="entry name" value="Amidohydro_3"/>
    <property type="match status" value="1"/>
</dbReference>
<dbReference type="InterPro" id="IPR032466">
    <property type="entry name" value="Metal_Hydrolase"/>
</dbReference>
<dbReference type="PANTHER" id="PTHR22642:SF2">
    <property type="entry name" value="PROTEIN LONG AFTER FAR-RED 3"/>
    <property type="match status" value="1"/>
</dbReference>
<dbReference type="InterPro" id="IPR011059">
    <property type="entry name" value="Metal-dep_hydrolase_composite"/>
</dbReference>
<gene>
    <name evidence="2" type="ORF">QIS96_35030</name>
</gene>
<sequence length="550" mass="58357">MSDAPELILTGGPVLTMDPTAPDAEALAVRDGTVTAVGAARDVLALRGPATDVVDLQGQALLPGFVEAHGHPTIMGLAIAPPALDVRPFTVPTGREVYDKIRAAVVVHPGRPVGAYGIDLLLQRDLAPPTRALLDSISAYAPLVVVSNSGHAAYANTPALRAAGITAATPDPPGARFVRDENGEPTGEAHESAAVIALMNTVADDRLDARHIRSALRWSFAQHARVGITTLTEMAAEPRLLPDLRAAAEQPDADVRVRAYVMGTPELAADPGRRFTGHAPAREMFGVSGMKLWADGTPWQGSIATSFPFRATDAATRIGLDPCGHGGMNYSTAELALLAAAFTAQGFPVATHVHGDVTCEAVLHAYEKAADGDPERLRSLRPRLEHCGAVTADQYHRAAQLGATVSLFMDHVRWWGDVLADDLFGPDVAARWTAARSAVEAGHRISLHNDGICSPTDPLSSVATAITRRCHPSGRTHGPDQRLTVEEALRAVTSGPAWQLHLENDIGMLRPGMRADLAVLTTDPRTVHPDRFKEDVAVTATYLGGRPTWP</sequence>